<dbReference type="Pfam" id="PF14024">
    <property type="entry name" value="DUF4240"/>
    <property type="match status" value="1"/>
</dbReference>
<sequence length="206" mass="22705">MPKPGLAHDGVRPGLPFSGGGSSVRMPAGIHFTREMNLDKKNFWKLIDASRLAADNDPEAQVDTLGELLLQLEADEIVEFDRLMAEHVNRAYHWDLWAAAYIIGGGCSDDGFMDFTGWLIGKGEQVFETALRDADSLAGVVDEIDDECQVEGILYAPGKAWEEKTGRPGDDFPQHTYAFQNGPHGESWDEDAVDARLPRLAARFNG</sequence>
<proteinExistence type="predicted"/>
<evidence type="ECO:0000313" key="4">
    <source>
        <dbReference type="Proteomes" id="UP000609726"/>
    </source>
</evidence>
<reference evidence="3 4" key="1">
    <citation type="submission" date="2019-10" db="EMBL/GenBank/DDBJ databases">
        <title>Taxonomy of Antarctic Massilia spp.: description of Massilia rubra sp. nov., Massilia aquatica sp. nov., Massilia mucilaginosa sp. nov., Massilia frigida sp. nov. isolated from streams, lakes and regoliths.</title>
        <authorList>
            <person name="Holochova P."/>
            <person name="Sedlacek I."/>
            <person name="Kralova S."/>
            <person name="Maslanova I."/>
            <person name="Busse H.-J."/>
            <person name="Stankova E."/>
            <person name="Vrbovska V."/>
            <person name="Kovarovic V."/>
            <person name="Bartak M."/>
            <person name="Svec P."/>
            <person name="Pantucek R."/>
        </authorList>
    </citation>
    <scope>NUCLEOTIDE SEQUENCE [LARGE SCALE GENOMIC DNA]</scope>
    <source>
        <strain evidence="3 4">CCM 8733</strain>
    </source>
</reference>
<accession>A0ABX0NME6</accession>
<evidence type="ECO:0000259" key="2">
    <source>
        <dbReference type="Pfam" id="PF14024"/>
    </source>
</evidence>
<name>A0ABX0NME6_9BURK</name>
<dbReference type="Proteomes" id="UP000609726">
    <property type="component" value="Unassembled WGS sequence"/>
</dbReference>
<protein>
    <submittedName>
        <fullName evidence="3">DUF4240 domain-containing protein</fullName>
    </submittedName>
</protein>
<evidence type="ECO:0000313" key="3">
    <source>
        <dbReference type="EMBL" id="NHZ87984.1"/>
    </source>
</evidence>
<gene>
    <name evidence="3" type="ORF">F2P45_02900</name>
</gene>
<comment type="caution">
    <text evidence="3">The sequence shown here is derived from an EMBL/GenBank/DDBJ whole genome shotgun (WGS) entry which is preliminary data.</text>
</comment>
<feature type="domain" description="DUF4240" evidence="2">
    <location>
        <begin position="39"/>
        <end position="162"/>
    </location>
</feature>
<feature type="region of interest" description="Disordered" evidence="1">
    <location>
        <begin position="1"/>
        <end position="20"/>
    </location>
</feature>
<dbReference type="InterPro" id="IPR025334">
    <property type="entry name" value="DUF4240"/>
</dbReference>
<keyword evidence="4" id="KW-1185">Reference proteome</keyword>
<organism evidence="3 4">
    <name type="scientific">Massilia mucilaginosa</name>
    <dbReference type="NCBI Taxonomy" id="2609282"/>
    <lineage>
        <taxon>Bacteria</taxon>
        <taxon>Pseudomonadati</taxon>
        <taxon>Pseudomonadota</taxon>
        <taxon>Betaproteobacteria</taxon>
        <taxon>Burkholderiales</taxon>
        <taxon>Oxalobacteraceae</taxon>
        <taxon>Telluria group</taxon>
        <taxon>Massilia</taxon>
    </lineage>
</organism>
<evidence type="ECO:0000256" key="1">
    <source>
        <dbReference type="SAM" id="MobiDB-lite"/>
    </source>
</evidence>
<dbReference type="EMBL" id="WHJH01000002">
    <property type="protein sequence ID" value="NHZ87984.1"/>
    <property type="molecule type" value="Genomic_DNA"/>
</dbReference>